<dbReference type="PANTHER" id="PTHR11863">
    <property type="entry name" value="STEROL DESATURASE"/>
    <property type="match status" value="1"/>
</dbReference>
<evidence type="ECO:0000256" key="1">
    <source>
        <dbReference type="ARBA" id="ARBA00004370"/>
    </source>
</evidence>
<keyword evidence="3 5" id="KW-1133">Transmembrane helix</keyword>
<accession>A0A6P7KQ45</accession>
<evidence type="ECO:0000259" key="6">
    <source>
        <dbReference type="Pfam" id="PF04116"/>
    </source>
</evidence>
<dbReference type="KEGG" id="bspl:129602927"/>
<protein>
    <submittedName>
        <fullName evidence="8">Cholesterol 25-hydroxylase-like protein</fullName>
    </submittedName>
</protein>
<dbReference type="Proteomes" id="UP000515150">
    <property type="component" value="Chromosome 15"/>
</dbReference>
<sequence length="281" mass="32321">MSRQRIPSVPVQRCGRMTDAESGHFMQAAWDAVKGRRGLLQSAFFPVGFSLTVYLSCCLPYLCLDWLCPRVALLRRFKILPHSKVTRALVWRCFCKIVSNHVCLVFPLSLVHWYWNPITLPPLAPGVPSVAAGVLACLLLFDTQYFFWHLLHHKAPWLYHFAHREHHLHTATFSLMTEDTGAWELLSLGFFSTLNAALLGCHPLTQMLFFVANIYLSVEAHSGYDFPWSPHRLVPFGLYGGARHHSLHHISLKVNYAPYFTHWDRLLGTLRTDDMNKQKRL</sequence>
<name>A0A6P7KQ45_BETSP</name>
<feature type="transmembrane region" description="Helical" evidence="5">
    <location>
        <begin position="89"/>
        <end position="115"/>
    </location>
</feature>
<evidence type="ECO:0000313" key="7">
    <source>
        <dbReference type="Proteomes" id="UP000515150"/>
    </source>
</evidence>
<dbReference type="GO" id="GO:0016491">
    <property type="term" value="F:oxidoreductase activity"/>
    <property type="evidence" value="ECO:0007669"/>
    <property type="project" value="InterPro"/>
</dbReference>
<keyword evidence="4 5" id="KW-0472">Membrane</keyword>
<dbReference type="GO" id="GO:0005506">
    <property type="term" value="F:iron ion binding"/>
    <property type="evidence" value="ECO:0007669"/>
    <property type="project" value="InterPro"/>
</dbReference>
<dbReference type="RefSeq" id="XP_028983610.2">
    <property type="nucleotide sequence ID" value="XM_029127777.3"/>
</dbReference>
<feature type="transmembrane region" description="Helical" evidence="5">
    <location>
        <begin position="43"/>
        <end position="68"/>
    </location>
</feature>
<dbReference type="GO" id="GO:0008610">
    <property type="term" value="P:lipid biosynthetic process"/>
    <property type="evidence" value="ECO:0007669"/>
    <property type="project" value="InterPro"/>
</dbReference>
<organism evidence="7 8">
    <name type="scientific">Betta splendens</name>
    <name type="common">Siamese fighting fish</name>
    <dbReference type="NCBI Taxonomy" id="158456"/>
    <lineage>
        <taxon>Eukaryota</taxon>
        <taxon>Metazoa</taxon>
        <taxon>Chordata</taxon>
        <taxon>Craniata</taxon>
        <taxon>Vertebrata</taxon>
        <taxon>Euteleostomi</taxon>
        <taxon>Actinopterygii</taxon>
        <taxon>Neopterygii</taxon>
        <taxon>Teleostei</taxon>
        <taxon>Neoteleostei</taxon>
        <taxon>Acanthomorphata</taxon>
        <taxon>Anabantaria</taxon>
        <taxon>Anabantiformes</taxon>
        <taxon>Anabantoidei</taxon>
        <taxon>Osphronemidae</taxon>
        <taxon>Betta</taxon>
    </lineage>
</organism>
<dbReference type="OrthoDB" id="1658724at2759"/>
<gene>
    <name evidence="8" type="primary">LOC129602927</name>
</gene>
<dbReference type="AlphaFoldDB" id="A0A6P7KQ45"/>
<dbReference type="InterPro" id="IPR050307">
    <property type="entry name" value="Sterol_Desaturase_Related"/>
</dbReference>
<comment type="subcellular location">
    <subcellularLocation>
        <location evidence="1">Membrane</location>
    </subcellularLocation>
</comment>
<dbReference type="GO" id="GO:0016020">
    <property type="term" value="C:membrane"/>
    <property type="evidence" value="ECO:0007669"/>
    <property type="project" value="UniProtKB-SubCell"/>
</dbReference>
<proteinExistence type="predicted"/>
<reference evidence="8" key="1">
    <citation type="submission" date="2025-08" db="UniProtKB">
        <authorList>
            <consortium name="RefSeq"/>
        </authorList>
    </citation>
    <scope>IDENTIFICATION</scope>
</reference>
<evidence type="ECO:0000313" key="8">
    <source>
        <dbReference type="RefSeq" id="XP_028983610.2"/>
    </source>
</evidence>
<keyword evidence="7" id="KW-1185">Reference proteome</keyword>
<dbReference type="GeneID" id="129602927"/>
<dbReference type="InParanoid" id="A0A6P7KQ45"/>
<keyword evidence="2 5" id="KW-0812">Transmembrane</keyword>
<evidence type="ECO:0000256" key="5">
    <source>
        <dbReference type="SAM" id="Phobius"/>
    </source>
</evidence>
<feature type="domain" description="Fatty acid hydroxylase" evidence="6">
    <location>
        <begin position="134"/>
        <end position="269"/>
    </location>
</feature>
<evidence type="ECO:0000256" key="2">
    <source>
        <dbReference type="ARBA" id="ARBA00022692"/>
    </source>
</evidence>
<evidence type="ECO:0000256" key="4">
    <source>
        <dbReference type="ARBA" id="ARBA00023136"/>
    </source>
</evidence>
<dbReference type="Pfam" id="PF04116">
    <property type="entry name" value="FA_hydroxylase"/>
    <property type="match status" value="1"/>
</dbReference>
<feature type="transmembrane region" description="Helical" evidence="5">
    <location>
        <begin position="127"/>
        <end position="148"/>
    </location>
</feature>
<evidence type="ECO:0000256" key="3">
    <source>
        <dbReference type="ARBA" id="ARBA00022989"/>
    </source>
</evidence>
<dbReference type="InterPro" id="IPR006694">
    <property type="entry name" value="Fatty_acid_hydroxylase"/>
</dbReference>